<reference evidence="1 2" key="1">
    <citation type="journal article" date="2021" name="Int. J. Syst. Evol. Microbiol.">
        <title>Amazonocrinis nigriterrae gen. nov., sp. nov., Atlanticothrix silvestris gen. nov., sp. nov. and Dendronalium phyllosphericum gen. nov., sp. nov., nostocacean cyanobacteria from Brazilian environments.</title>
        <authorList>
            <person name="Alvarenga D.O."/>
            <person name="Andreote A.P.D."/>
            <person name="Branco L.H.Z."/>
            <person name="Delbaje E."/>
            <person name="Cruz R.B."/>
            <person name="Varani A.M."/>
            <person name="Fiore M.F."/>
        </authorList>
    </citation>
    <scope>NUCLEOTIDE SEQUENCE [LARGE SCALE GENOMIC DNA]</scope>
    <source>
        <strain evidence="1 2">CENA369</strain>
    </source>
</reference>
<organism evidence="1 2">
    <name type="scientific">Dendronalium phyllosphericum CENA369</name>
    <dbReference type="NCBI Taxonomy" id="1725256"/>
    <lineage>
        <taxon>Bacteria</taxon>
        <taxon>Bacillati</taxon>
        <taxon>Cyanobacteriota</taxon>
        <taxon>Cyanophyceae</taxon>
        <taxon>Nostocales</taxon>
        <taxon>Nostocaceae</taxon>
        <taxon>Dendronalium</taxon>
        <taxon>Dendronalium phyllosphericum</taxon>
    </lineage>
</organism>
<dbReference type="Proteomes" id="UP000662314">
    <property type="component" value="Unassembled WGS sequence"/>
</dbReference>
<keyword evidence="1" id="KW-0378">Hydrolase</keyword>
<evidence type="ECO:0000313" key="1">
    <source>
        <dbReference type="EMBL" id="MBH8574323.1"/>
    </source>
</evidence>
<dbReference type="AlphaFoldDB" id="A0A8J7I5B8"/>
<feature type="non-terminal residue" evidence="1">
    <location>
        <position position="1"/>
    </location>
</feature>
<dbReference type="GO" id="GO:0016787">
    <property type="term" value="F:hydrolase activity"/>
    <property type="evidence" value="ECO:0007669"/>
    <property type="project" value="UniProtKB-KW"/>
</dbReference>
<proteinExistence type="predicted"/>
<evidence type="ECO:0000313" key="2">
    <source>
        <dbReference type="Proteomes" id="UP000662314"/>
    </source>
</evidence>
<dbReference type="EMBL" id="JAECZA010000066">
    <property type="protein sequence ID" value="MBH8574323.1"/>
    <property type="molecule type" value="Genomic_DNA"/>
</dbReference>
<name>A0A8J7I5B8_9NOST</name>
<protein>
    <submittedName>
        <fullName evidence="1">Alpha/beta hydrolase</fullName>
    </submittedName>
</protein>
<sequence>LEDNDYEELVIILAKAFVDSDLTWVQFQQMAKRVAQGEVYENIKRELNLDSQASQQLSAMMTQHFGCQHLECINPSK</sequence>
<accession>A0A8J7I5B8</accession>
<comment type="caution">
    <text evidence="1">The sequence shown here is derived from an EMBL/GenBank/DDBJ whole genome shotgun (WGS) entry which is preliminary data.</text>
</comment>
<keyword evidence="2" id="KW-1185">Reference proteome</keyword>
<gene>
    <name evidence="1" type="ORF">I8752_15105</name>
</gene>